<keyword evidence="1" id="KW-0732">Signal</keyword>
<protein>
    <recommendedName>
        <fullName evidence="4">DUF1318 domain-containing protein</fullName>
    </recommendedName>
</protein>
<feature type="chain" id="PRO_5042931067" description="DUF1318 domain-containing protein" evidence="1">
    <location>
        <begin position="24"/>
        <end position="184"/>
    </location>
</feature>
<evidence type="ECO:0000256" key="1">
    <source>
        <dbReference type="SAM" id="SignalP"/>
    </source>
</evidence>
<dbReference type="EMBL" id="CP136920">
    <property type="protein sequence ID" value="WOO43102.1"/>
    <property type="molecule type" value="Genomic_DNA"/>
</dbReference>
<evidence type="ECO:0008006" key="4">
    <source>
        <dbReference type="Google" id="ProtNLM"/>
    </source>
</evidence>
<dbReference type="Proteomes" id="UP001304300">
    <property type="component" value="Chromosome"/>
</dbReference>
<proteinExistence type="predicted"/>
<sequence>MISCKHVLYFVVAAMLQSTVSFADQNNTSSSDSYGYALLYGVVSQNKNVDKLLWIKNPGKPVETWVNDIASLSAKVNDQLETWHEDGTIQNLKDMGLPPTEVEARARATSRTRGDLLLSNGIDLRVDLIVAQLKALGYCADLSYAMAKETSNSAIQKQLNSWQSEFTKLNAKGMSLLKTDIPQE</sequence>
<dbReference type="KEGG" id="puo:RZN69_08350"/>
<dbReference type="AlphaFoldDB" id="A0AAQ3LEB5"/>
<organism evidence="2 3">
    <name type="scientific">Rubellicoccus peritrichatus</name>
    <dbReference type="NCBI Taxonomy" id="3080537"/>
    <lineage>
        <taxon>Bacteria</taxon>
        <taxon>Pseudomonadati</taxon>
        <taxon>Verrucomicrobiota</taxon>
        <taxon>Opitutia</taxon>
        <taxon>Puniceicoccales</taxon>
        <taxon>Cerasicoccaceae</taxon>
        <taxon>Rubellicoccus</taxon>
    </lineage>
</organism>
<feature type="signal peptide" evidence="1">
    <location>
        <begin position="1"/>
        <end position="23"/>
    </location>
</feature>
<accession>A0AAQ3LEB5</accession>
<reference evidence="2 3" key="1">
    <citation type="submission" date="2023-10" db="EMBL/GenBank/DDBJ databases">
        <title>Rubellicoccus peritrichatus gen. nov., sp. nov., isolated from an algae of coral reef tank.</title>
        <authorList>
            <person name="Luo J."/>
        </authorList>
    </citation>
    <scope>NUCLEOTIDE SEQUENCE [LARGE SCALE GENOMIC DNA]</scope>
    <source>
        <strain evidence="2 3">CR14</strain>
    </source>
</reference>
<name>A0AAQ3LEB5_9BACT</name>
<keyword evidence="3" id="KW-1185">Reference proteome</keyword>
<gene>
    <name evidence="2" type="ORF">RZN69_08350</name>
</gene>
<evidence type="ECO:0000313" key="2">
    <source>
        <dbReference type="EMBL" id="WOO43102.1"/>
    </source>
</evidence>
<evidence type="ECO:0000313" key="3">
    <source>
        <dbReference type="Proteomes" id="UP001304300"/>
    </source>
</evidence>
<dbReference type="RefSeq" id="WP_317835640.1">
    <property type="nucleotide sequence ID" value="NZ_CP136920.1"/>
</dbReference>